<evidence type="ECO:0000256" key="3">
    <source>
        <dbReference type="ARBA" id="ARBA00022801"/>
    </source>
</evidence>
<protein>
    <submittedName>
        <fullName evidence="8">Unplaced genomic scaffold scaffold_132, whole genome shotgun sequence</fullName>
    </submittedName>
</protein>
<name>A0A0D0DTD4_9AGAM</name>
<dbReference type="PROSITE" id="PS51352">
    <property type="entry name" value="THIOREDOXIN_2"/>
    <property type="match status" value="1"/>
</dbReference>
<dbReference type="HOGENOM" id="CLU_033441_0_0_1"/>
<evidence type="ECO:0000259" key="5">
    <source>
        <dbReference type="PROSITE" id="PS51352"/>
    </source>
</evidence>
<keyword evidence="3" id="KW-0378">Hydrolase</keyword>
<dbReference type="Gene3D" id="1.25.10.10">
    <property type="entry name" value="Leucine-rich Repeat Variant"/>
    <property type="match status" value="1"/>
</dbReference>
<evidence type="ECO:0000313" key="9">
    <source>
        <dbReference type="Proteomes" id="UP000054538"/>
    </source>
</evidence>
<dbReference type="SUPFAM" id="SSF48371">
    <property type="entry name" value="ARM repeat"/>
    <property type="match status" value="1"/>
</dbReference>
<dbReference type="Gene3D" id="3.90.1720.30">
    <property type="entry name" value="PPPDE domains"/>
    <property type="match status" value="1"/>
</dbReference>
<evidence type="ECO:0000256" key="1">
    <source>
        <dbReference type="ARBA" id="ARBA00008140"/>
    </source>
</evidence>
<keyword evidence="2" id="KW-0645">Protease</keyword>
<dbReference type="InterPro" id="IPR011989">
    <property type="entry name" value="ARM-like"/>
</dbReference>
<proteinExistence type="inferred from homology"/>
<gene>
    <name evidence="8" type="ORF">PAXRUDRAFT_825327</name>
</gene>
<dbReference type="GO" id="GO:0070646">
    <property type="term" value="P:protein modification by small protein removal"/>
    <property type="evidence" value="ECO:0007669"/>
    <property type="project" value="TreeGrafter"/>
</dbReference>
<dbReference type="InterPro" id="IPR013535">
    <property type="entry name" value="PUL_dom"/>
</dbReference>
<dbReference type="Pfam" id="PF08324">
    <property type="entry name" value="PUL"/>
    <property type="match status" value="1"/>
</dbReference>
<dbReference type="Pfam" id="PF05903">
    <property type="entry name" value="Peptidase_C97"/>
    <property type="match status" value="1"/>
</dbReference>
<evidence type="ECO:0000313" key="8">
    <source>
        <dbReference type="EMBL" id="KIK97078.1"/>
    </source>
</evidence>
<dbReference type="PANTHER" id="PTHR12378:SF7">
    <property type="entry name" value="DESUMOYLATING ISOPEPTIDASE 1"/>
    <property type="match status" value="1"/>
</dbReference>
<dbReference type="InParanoid" id="A0A0D0DTD4"/>
<evidence type="ECO:0000256" key="2">
    <source>
        <dbReference type="ARBA" id="ARBA00022670"/>
    </source>
</evidence>
<evidence type="ECO:0000256" key="4">
    <source>
        <dbReference type="SAM" id="MobiDB-lite"/>
    </source>
</evidence>
<dbReference type="PROSITE" id="PS51858">
    <property type="entry name" value="PPPDE"/>
    <property type="match status" value="1"/>
</dbReference>
<dbReference type="InterPro" id="IPR013766">
    <property type="entry name" value="Thioredoxin_domain"/>
</dbReference>
<sequence>MSSPVRLHVYDLSNGLARQMSMQLTGRQIYGIWHTSVIVFGKEVFYGQGISITLPGKSHHGSPLRVIDIGETAIDEETFMEYLTAMREHYTADKYHLLDFNCNSFTNDCVGFLTGGSIPDYIKSLPTDFLSTPFGAALRPTIDAMFRDRPETGVPTPPQDPRASVSASPNPALAANLLQAIAVHARQTGSVPGASTAGPYPTPAPTSPSTPAQDAPLTAPMNICTNPASFHNLLRTNRAVVAFFTSATCRPCRMIEPTFEELARNKSRANGGVAFAKIDLSVGMSGAVASEYGVRVTPTFVFFSDGRKRHELKGVNAPELRTQVDLLIYDAFPPHPHTSLSLPAIETVSLNAILFSQVPNLDTMFGKLIGFVDGVSLWTGSVTRAQVKQTLSKTVLPFLKASTATPPQPISVPFDHWPAITSCLGSNLRTNELFPVVDIWRIALLNAKFSAWSTTGKGLETIKVLVAKGIQSDNVPRNYLLTVARMLSNAFSNDVLARELIIFARDDITKFLVDALLHEDTVVRTAAASLAFNIAAYLQKLRVGKVQGRNDNTGPEESDEQEFEMVTAILGAIEQEQKSEEIVHRLTACLALLLRLSPFMEQLTPLLEGLNAREVLKGKLERAGCGETGIGKKEVRTLVLEVAEQLCPRP</sequence>
<feature type="region of interest" description="Disordered" evidence="4">
    <location>
        <begin position="190"/>
        <end position="217"/>
    </location>
</feature>
<evidence type="ECO:0000259" key="6">
    <source>
        <dbReference type="PROSITE" id="PS51396"/>
    </source>
</evidence>
<dbReference type="GO" id="GO:0006508">
    <property type="term" value="P:proteolysis"/>
    <property type="evidence" value="ECO:0007669"/>
    <property type="project" value="UniProtKB-KW"/>
</dbReference>
<evidence type="ECO:0000259" key="7">
    <source>
        <dbReference type="PROSITE" id="PS51858"/>
    </source>
</evidence>
<dbReference type="SMART" id="SM01179">
    <property type="entry name" value="DUF862"/>
    <property type="match status" value="1"/>
</dbReference>
<dbReference type="Gene3D" id="3.40.30.10">
    <property type="entry name" value="Glutaredoxin"/>
    <property type="match status" value="1"/>
</dbReference>
<dbReference type="InterPro" id="IPR036249">
    <property type="entry name" value="Thioredoxin-like_sf"/>
</dbReference>
<feature type="region of interest" description="Disordered" evidence="4">
    <location>
        <begin position="148"/>
        <end position="168"/>
    </location>
</feature>
<dbReference type="PROSITE" id="PS51396">
    <property type="entry name" value="PUL"/>
    <property type="match status" value="1"/>
</dbReference>
<dbReference type="InterPro" id="IPR016024">
    <property type="entry name" value="ARM-type_fold"/>
</dbReference>
<dbReference type="AlphaFoldDB" id="A0A0D0DTD4"/>
<dbReference type="GO" id="GO:0008233">
    <property type="term" value="F:peptidase activity"/>
    <property type="evidence" value="ECO:0007669"/>
    <property type="project" value="UniProtKB-KW"/>
</dbReference>
<dbReference type="Pfam" id="PF00085">
    <property type="entry name" value="Thioredoxin"/>
    <property type="match status" value="1"/>
</dbReference>
<reference evidence="8 9" key="1">
    <citation type="submission" date="2014-04" db="EMBL/GenBank/DDBJ databases">
        <authorList>
            <consortium name="DOE Joint Genome Institute"/>
            <person name="Kuo A."/>
            <person name="Kohler A."/>
            <person name="Jargeat P."/>
            <person name="Nagy L.G."/>
            <person name="Floudas D."/>
            <person name="Copeland A."/>
            <person name="Barry K.W."/>
            <person name="Cichocki N."/>
            <person name="Veneault-Fourrey C."/>
            <person name="LaButti K."/>
            <person name="Lindquist E.A."/>
            <person name="Lipzen A."/>
            <person name="Lundell T."/>
            <person name="Morin E."/>
            <person name="Murat C."/>
            <person name="Sun H."/>
            <person name="Tunlid A."/>
            <person name="Henrissat B."/>
            <person name="Grigoriev I.V."/>
            <person name="Hibbett D.S."/>
            <person name="Martin F."/>
            <person name="Nordberg H.P."/>
            <person name="Cantor M.N."/>
            <person name="Hua S.X."/>
        </authorList>
    </citation>
    <scope>NUCLEOTIDE SEQUENCE [LARGE SCALE GENOMIC DNA]</scope>
    <source>
        <strain evidence="8 9">Ve08.2h10</strain>
    </source>
</reference>
<dbReference type="OrthoDB" id="21221at2759"/>
<feature type="domain" description="PUL" evidence="6">
    <location>
        <begin position="346"/>
        <end position="645"/>
    </location>
</feature>
<dbReference type="STRING" id="930991.A0A0D0DTD4"/>
<dbReference type="SUPFAM" id="SSF52833">
    <property type="entry name" value="Thioredoxin-like"/>
    <property type="match status" value="1"/>
</dbReference>
<dbReference type="InterPro" id="IPR008580">
    <property type="entry name" value="PPPDE_dom"/>
</dbReference>
<dbReference type="EMBL" id="KN824954">
    <property type="protein sequence ID" value="KIK97078.1"/>
    <property type="molecule type" value="Genomic_DNA"/>
</dbReference>
<feature type="domain" description="Thioredoxin" evidence="5">
    <location>
        <begin position="198"/>
        <end position="329"/>
    </location>
</feature>
<keyword evidence="9" id="KW-1185">Reference proteome</keyword>
<reference evidence="9" key="2">
    <citation type="submission" date="2015-01" db="EMBL/GenBank/DDBJ databases">
        <title>Evolutionary Origins and Diversification of the Mycorrhizal Mutualists.</title>
        <authorList>
            <consortium name="DOE Joint Genome Institute"/>
            <consortium name="Mycorrhizal Genomics Consortium"/>
            <person name="Kohler A."/>
            <person name="Kuo A."/>
            <person name="Nagy L.G."/>
            <person name="Floudas D."/>
            <person name="Copeland A."/>
            <person name="Barry K.W."/>
            <person name="Cichocki N."/>
            <person name="Veneault-Fourrey C."/>
            <person name="LaButti K."/>
            <person name="Lindquist E.A."/>
            <person name="Lipzen A."/>
            <person name="Lundell T."/>
            <person name="Morin E."/>
            <person name="Murat C."/>
            <person name="Riley R."/>
            <person name="Ohm R."/>
            <person name="Sun H."/>
            <person name="Tunlid A."/>
            <person name="Henrissat B."/>
            <person name="Grigoriev I.V."/>
            <person name="Hibbett D.S."/>
            <person name="Martin F."/>
        </authorList>
    </citation>
    <scope>NUCLEOTIDE SEQUENCE [LARGE SCALE GENOMIC DNA]</scope>
    <source>
        <strain evidence="9">Ve08.2h10</strain>
    </source>
</reference>
<feature type="domain" description="PPPDE" evidence="7">
    <location>
        <begin position="3"/>
        <end position="143"/>
    </location>
</feature>
<accession>A0A0D0DTD4</accession>
<comment type="similarity">
    <text evidence="1">Belongs to the DeSI family.</text>
</comment>
<organism evidence="8 9">
    <name type="scientific">Paxillus rubicundulus Ve08.2h10</name>
    <dbReference type="NCBI Taxonomy" id="930991"/>
    <lineage>
        <taxon>Eukaryota</taxon>
        <taxon>Fungi</taxon>
        <taxon>Dikarya</taxon>
        <taxon>Basidiomycota</taxon>
        <taxon>Agaricomycotina</taxon>
        <taxon>Agaricomycetes</taxon>
        <taxon>Agaricomycetidae</taxon>
        <taxon>Boletales</taxon>
        <taxon>Paxilineae</taxon>
        <taxon>Paxillaceae</taxon>
        <taxon>Paxillus</taxon>
    </lineage>
</organism>
<dbReference type="InterPro" id="IPR042266">
    <property type="entry name" value="PPPDE_sf"/>
</dbReference>
<dbReference type="Proteomes" id="UP000054538">
    <property type="component" value="Unassembled WGS sequence"/>
</dbReference>
<dbReference type="PANTHER" id="PTHR12378">
    <property type="entry name" value="DESUMOYLATING ISOPEPTIDASE"/>
    <property type="match status" value="1"/>
</dbReference>
<dbReference type="CDD" id="cd02947">
    <property type="entry name" value="TRX_family"/>
    <property type="match status" value="1"/>
</dbReference>